<proteinExistence type="predicted"/>
<sequence>MFTFTIFNRIFATLPLRFYENSTLSLFFTLSEYLRIFLIIAHCIRFFHIILQFKQLKGNEQET</sequence>
<name>A0A087U920_STEMI</name>
<evidence type="ECO:0000313" key="2">
    <source>
        <dbReference type="Proteomes" id="UP000054359"/>
    </source>
</evidence>
<evidence type="ECO:0000313" key="1">
    <source>
        <dbReference type="EMBL" id="KFM73859.1"/>
    </source>
</evidence>
<accession>A0A087U920</accession>
<organism evidence="1 2">
    <name type="scientific">Stegodyphus mimosarum</name>
    <name type="common">African social velvet spider</name>
    <dbReference type="NCBI Taxonomy" id="407821"/>
    <lineage>
        <taxon>Eukaryota</taxon>
        <taxon>Metazoa</taxon>
        <taxon>Ecdysozoa</taxon>
        <taxon>Arthropoda</taxon>
        <taxon>Chelicerata</taxon>
        <taxon>Arachnida</taxon>
        <taxon>Araneae</taxon>
        <taxon>Araneomorphae</taxon>
        <taxon>Entelegynae</taxon>
        <taxon>Eresoidea</taxon>
        <taxon>Eresidae</taxon>
        <taxon>Stegodyphus</taxon>
    </lineage>
</organism>
<gene>
    <name evidence="1" type="ORF">X975_15144</name>
</gene>
<keyword evidence="2" id="KW-1185">Reference proteome</keyword>
<protein>
    <submittedName>
        <fullName evidence="1">Uncharacterized protein</fullName>
    </submittedName>
</protein>
<reference evidence="1 2" key="1">
    <citation type="submission" date="2013-11" db="EMBL/GenBank/DDBJ databases">
        <title>Genome sequencing of Stegodyphus mimosarum.</title>
        <authorList>
            <person name="Bechsgaard J."/>
        </authorList>
    </citation>
    <scope>NUCLEOTIDE SEQUENCE [LARGE SCALE GENOMIC DNA]</scope>
</reference>
<dbReference type="Proteomes" id="UP000054359">
    <property type="component" value="Unassembled WGS sequence"/>
</dbReference>
<dbReference type="AlphaFoldDB" id="A0A087U920"/>
<dbReference type="EMBL" id="KK118795">
    <property type="protein sequence ID" value="KFM73859.1"/>
    <property type="molecule type" value="Genomic_DNA"/>
</dbReference>
<feature type="non-terminal residue" evidence="1">
    <location>
        <position position="63"/>
    </location>
</feature>